<feature type="region of interest" description="Disordered" evidence="1">
    <location>
        <begin position="34"/>
        <end position="55"/>
    </location>
</feature>
<sequence>MAEEGHVKADKLRVEAEKTIIRLVRERKELDSKASQVKKDLKQVQKELEAEVTRSTRRALERNELKIELATTENRAVAAIAKAAAAEEVEVEVEAEAEAEAGADKSFGDDKDQGESNAKGILQEAGLMVSAKLRSTRGEHLGSVTGQLDVEEDTFEEEMPGEERGGPTEELEEVVVREENPPKTVKIGSTLAPEHKAVLQKVLRDYNDVFTWPHEEMPGIPPNLAAHQLNVDPTFKPVKQKRR</sequence>
<keyword evidence="3" id="KW-1185">Reference proteome</keyword>
<proteinExistence type="predicted"/>
<reference evidence="2" key="2">
    <citation type="submission" date="2023-06" db="EMBL/GenBank/DDBJ databases">
        <authorList>
            <person name="Swenson N.G."/>
            <person name="Wegrzyn J.L."/>
            <person name="Mcevoy S.L."/>
        </authorList>
    </citation>
    <scope>NUCLEOTIDE SEQUENCE</scope>
    <source>
        <strain evidence="2">NS2018</strain>
        <tissue evidence="2">Leaf</tissue>
    </source>
</reference>
<feature type="region of interest" description="Disordered" evidence="1">
    <location>
        <begin position="92"/>
        <end position="122"/>
    </location>
</feature>
<reference evidence="2" key="1">
    <citation type="journal article" date="2022" name="Plant J.">
        <title>Strategies of tolerance reflected in two North American maple genomes.</title>
        <authorList>
            <person name="McEvoy S.L."/>
            <person name="Sezen U.U."/>
            <person name="Trouern-Trend A."/>
            <person name="McMahon S.M."/>
            <person name="Schaberg P.G."/>
            <person name="Yang J."/>
            <person name="Wegrzyn J.L."/>
            <person name="Swenson N.G."/>
        </authorList>
    </citation>
    <scope>NUCLEOTIDE SEQUENCE</scope>
    <source>
        <strain evidence="2">NS2018</strain>
    </source>
</reference>
<gene>
    <name evidence="2" type="ORF">LWI29_016046</name>
</gene>
<evidence type="ECO:0000313" key="3">
    <source>
        <dbReference type="Proteomes" id="UP001168877"/>
    </source>
</evidence>
<dbReference type="EMBL" id="JAUESC010000002">
    <property type="protein sequence ID" value="KAK0604480.1"/>
    <property type="molecule type" value="Genomic_DNA"/>
</dbReference>
<evidence type="ECO:0000313" key="2">
    <source>
        <dbReference type="EMBL" id="KAK0604480.1"/>
    </source>
</evidence>
<feature type="region of interest" description="Disordered" evidence="1">
    <location>
        <begin position="221"/>
        <end position="243"/>
    </location>
</feature>
<accession>A0AA39W6E6</accession>
<organism evidence="2 3">
    <name type="scientific">Acer saccharum</name>
    <name type="common">Sugar maple</name>
    <dbReference type="NCBI Taxonomy" id="4024"/>
    <lineage>
        <taxon>Eukaryota</taxon>
        <taxon>Viridiplantae</taxon>
        <taxon>Streptophyta</taxon>
        <taxon>Embryophyta</taxon>
        <taxon>Tracheophyta</taxon>
        <taxon>Spermatophyta</taxon>
        <taxon>Magnoliopsida</taxon>
        <taxon>eudicotyledons</taxon>
        <taxon>Gunneridae</taxon>
        <taxon>Pentapetalae</taxon>
        <taxon>rosids</taxon>
        <taxon>malvids</taxon>
        <taxon>Sapindales</taxon>
        <taxon>Sapindaceae</taxon>
        <taxon>Hippocastanoideae</taxon>
        <taxon>Acereae</taxon>
        <taxon>Acer</taxon>
    </lineage>
</organism>
<protein>
    <submittedName>
        <fullName evidence="2">Uncharacterized protein</fullName>
    </submittedName>
</protein>
<name>A0AA39W6E6_ACESA</name>
<comment type="caution">
    <text evidence="2">The sequence shown here is derived from an EMBL/GenBank/DDBJ whole genome shotgun (WGS) entry which is preliminary data.</text>
</comment>
<evidence type="ECO:0000256" key="1">
    <source>
        <dbReference type="SAM" id="MobiDB-lite"/>
    </source>
</evidence>
<dbReference type="AlphaFoldDB" id="A0AA39W6E6"/>
<dbReference type="Proteomes" id="UP001168877">
    <property type="component" value="Unassembled WGS sequence"/>
</dbReference>
<feature type="compositionally biased region" description="Acidic residues" evidence="1">
    <location>
        <begin position="149"/>
        <end position="160"/>
    </location>
</feature>
<feature type="region of interest" description="Disordered" evidence="1">
    <location>
        <begin position="146"/>
        <end position="187"/>
    </location>
</feature>
<feature type="compositionally biased region" description="Basic and acidic residues" evidence="1">
    <location>
        <begin position="102"/>
        <end position="114"/>
    </location>
</feature>
<feature type="compositionally biased region" description="Acidic residues" evidence="1">
    <location>
        <begin position="92"/>
        <end position="101"/>
    </location>
</feature>